<evidence type="ECO:0000256" key="2">
    <source>
        <dbReference type="ARBA" id="ARBA00022722"/>
    </source>
</evidence>
<dbReference type="Gene3D" id="3.90.730.10">
    <property type="entry name" value="Ribonuclease T2-like"/>
    <property type="match status" value="1"/>
</dbReference>
<keyword evidence="9" id="KW-0732">Signal</keyword>
<evidence type="ECO:0000256" key="5">
    <source>
        <dbReference type="ARBA" id="ARBA00023157"/>
    </source>
</evidence>
<dbReference type="GO" id="GO:0005576">
    <property type="term" value="C:extracellular region"/>
    <property type="evidence" value="ECO:0007669"/>
    <property type="project" value="TreeGrafter"/>
</dbReference>
<dbReference type="Proteomes" id="UP000596660">
    <property type="component" value="Unplaced"/>
</dbReference>
<proteinExistence type="inferred from homology"/>
<name>A0A803L1Q6_CHEQI</name>
<dbReference type="AlphaFoldDB" id="A0A803L1Q6"/>
<dbReference type="PANTHER" id="PTHR11240:SF75">
    <property type="entry name" value="RIBONUCLEASE 3"/>
    <property type="match status" value="1"/>
</dbReference>
<feature type="signal peptide" evidence="9">
    <location>
        <begin position="1"/>
        <end position="22"/>
    </location>
</feature>
<evidence type="ECO:0000256" key="6">
    <source>
        <dbReference type="ARBA" id="ARBA00023239"/>
    </source>
</evidence>
<dbReference type="Gramene" id="AUR62005794-RA">
    <property type="protein sequence ID" value="AUR62005794-RA:cds"/>
    <property type="gene ID" value="AUR62005794"/>
</dbReference>
<dbReference type="InterPro" id="IPR036430">
    <property type="entry name" value="RNase_T2-like_sf"/>
</dbReference>
<dbReference type="EnsemblPlants" id="AUR62005794-RA">
    <property type="protein sequence ID" value="AUR62005794-RA:cds"/>
    <property type="gene ID" value="AUR62005794"/>
</dbReference>
<dbReference type="GO" id="GO:0016787">
    <property type="term" value="F:hydrolase activity"/>
    <property type="evidence" value="ECO:0007669"/>
    <property type="project" value="UniProtKB-KW"/>
</dbReference>
<dbReference type="Pfam" id="PF00445">
    <property type="entry name" value="Ribonuclease_T2"/>
    <property type="match status" value="1"/>
</dbReference>
<keyword evidence="3" id="KW-0255">Endonuclease</keyword>
<accession>A0A803L1Q6</accession>
<dbReference type="FunFam" id="3.90.730.10:FF:000003">
    <property type="entry name" value="Ribonuclease 3"/>
    <property type="match status" value="1"/>
</dbReference>
<dbReference type="OMA" id="PRSKCGE"/>
<keyword evidence="6" id="KW-0456">Lyase</keyword>
<dbReference type="OrthoDB" id="435754at2759"/>
<evidence type="ECO:0000256" key="8">
    <source>
        <dbReference type="RuleBase" id="RU004328"/>
    </source>
</evidence>
<evidence type="ECO:0000256" key="3">
    <source>
        <dbReference type="ARBA" id="ARBA00022759"/>
    </source>
</evidence>
<reference evidence="10" key="2">
    <citation type="submission" date="2021-03" db="UniProtKB">
        <authorList>
            <consortium name="EnsemblPlants"/>
        </authorList>
    </citation>
    <scope>IDENTIFICATION</scope>
</reference>
<evidence type="ECO:0000313" key="10">
    <source>
        <dbReference type="EnsemblPlants" id="AUR62005794-RA:cds"/>
    </source>
</evidence>
<dbReference type="SMR" id="A0A803L1Q6"/>
<evidence type="ECO:0000256" key="4">
    <source>
        <dbReference type="ARBA" id="ARBA00022801"/>
    </source>
</evidence>
<dbReference type="SUPFAM" id="SSF55895">
    <property type="entry name" value="Ribonuclease Rh-like"/>
    <property type="match status" value="1"/>
</dbReference>
<dbReference type="InterPro" id="IPR001568">
    <property type="entry name" value="RNase_T2-like"/>
</dbReference>
<gene>
    <name evidence="10" type="primary">LOC110712604</name>
</gene>
<keyword evidence="5" id="KW-1015">Disulfide bond</keyword>
<evidence type="ECO:0000256" key="1">
    <source>
        <dbReference type="ARBA" id="ARBA00007469"/>
    </source>
</evidence>
<dbReference type="GO" id="GO:0003723">
    <property type="term" value="F:RNA binding"/>
    <property type="evidence" value="ECO:0007669"/>
    <property type="project" value="InterPro"/>
</dbReference>
<dbReference type="GeneID" id="110712604"/>
<dbReference type="GO" id="GO:0033897">
    <property type="term" value="F:ribonuclease T2 activity"/>
    <property type="evidence" value="ECO:0007669"/>
    <property type="project" value="InterPro"/>
</dbReference>
<organism evidence="10 11">
    <name type="scientific">Chenopodium quinoa</name>
    <name type="common">Quinoa</name>
    <dbReference type="NCBI Taxonomy" id="63459"/>
    <lineage>
        <taxon>Eukaryota</taxon>
        <taxon>Viridiplantae</taxon>
        <taxon>Streptophyta</taxon>
        <taxon>Embryophyta</taxon>
        <taxon>Tracheophyta</taxon>
        <taxon>Spermatophyta</taxon>
        <taxon>Magnoliopsida</taxon>
        <taxon>eudicotyledons</taxon>
        <taxon>Gunneridae</taxon>
        <taxon>Pentapetalae</taxon>
        <taxon>Caryophyllales</taxon>
        <taxon>Chenopodiaceae</taxon>
        <taxon>Chenopodioideae</taxon>
        <taxon>Atripliceae</taxon>
        <taxon>Chenopodium</taxon>
    </lineage>
</organism>
<dbReference type="PANTHER" id="PTHR11240">
    <property type="entry name" value="RIBONUCLEASE T2"/>
    <property type="match status" value="1"/>
</dbReference>
<keyword evidence="2" id="KW-0540">Nuclease</keyword>
<keyword evidence="11" id="KW-1185">Reference proteome</keyword>
<dbReference type="InterPro" id="IPR033697">
    <property type="entry name" value="Ribonuclease_T2_eukaryotic"/>
</dbReference>
<reference evidence="10" key="1">
    <citation type="journal article" date="2017" name="Nature">
        <title>The genome of Chenopodium quinoa.</title>
        <authorList>
            <person name="Jarvis D.E."/>
            <person name="Ho Y.S."/>
            <person name="Lightfoot D.J."/>
            <person name="Schmoeckel S.M."/>
            <person name="Li B."/>
            <person name="Borm T.J.A."/>
            <person name="Ohyanagi H."/>
            <person name="Mineta K."/>
            <person name="Michell C.T."/>
            <person name="Saber N."/>
            <person name="Kharbatia N.M."/>
            <person name="Rupper R.R."/>
            <person name="Sharp A.R."/>
            <person name="Dally N."/>
            <person name="Boughton B.A."/>
            <person name="Woo Y.H."/>
            <person name="Gao G."/>
            <person name="Schijlen E.G.W.M."/>
            <person name="Guo X."/>
            <person name="Momin A.A."/>
            <person name="Negrao S."/>
            <person name="Al-Babili S."/>
            <person name="Gehring C."/>
            <person name="Roessner U."/>
            <person name="Jung C."/>
            <person name="Murphy K."/>
            <person name="Arold S.T."/>
            <person name="Gojobori T."/>
            <person name="van der Linden C.G."/>
            <person name="van Loo E.N."/>
            <person name="Jellen E.N."/>
            <person name="Maughan P.J."/>
            <person name="Tester M."/>
        </authorList>
    </citation>
    <scope>NUCLEOTIDE SEQUENCE [LARGE SCALE GENOMIC DNA]</scope>
    <source>
        <strain evidence="10">cv. PI 614886</strain>
    </source>
</reference>
<dbReference type="PROSITE" id="PS00530">
    <property type="entry name" value="RNASE_T2_1"/>
    <property type="match status" value="1"/>
</dbReference>
<sequence>MGKVSMMIKLLVVLCLVGDALCKSKKPHHPDHPTSSTFDFFYFVQQWPGAYCDAKGKKCCFPGSGKPTTDFSIHGLWPNYNDGGYPSNCDNTKPFDESEIEELESRLETEWPSLACPNVGTKFWAHEWNKHGTCSSFSSQQEYFQAGLDLKDKTNLLQALKDANIEPNDEFYNVEDMKEAIKEKIGFYPWIECNRDSEGNSQLYQVYICVDANGKDLIKCPVLPSGNCASRVQFPNF</sequence>
<evidence type="ECO:0000313" key="11">
    <source>
        <dbReference type="Proteomes" id="UP000596660"/>
    </source>
</evidence>
<dbReference type="KEGG" id="cqi:110712604"/>
<evidence type="ECO:0000256" key="9">
    <source>
        <dbReference type="SAM" id="SignalP"/>
    </source>
</evidence>
<evidence type="ECO:0000256" key="7">
    <source>
        <dbReference type="PIRSR" id="PIRSR633697-1"/>
    </source>
</evidence>
<feature type="active site" evidence="7">
    <location>
        <position position="131"/>
    </location>
</feature>
<keyword evidence="4" id="KW-0378">Hydrolase</keyword>
<dbReference type="RefSeq" id="XP_021746771.1">
    <property type="nucleotide sequence ID" value="XM_021891079.1"/>
</dbReference>
<comment type="similarity">
    <text evidence="1 8">Belongs to the RNase T2 family.</text>
</comment>
<dbReference type="CDD" id="cd01061">
    <property type="entry name" value="RNase_T2_euk"/>
    <property type="match status" value="1"/>
</dbReference>
<dbReference type="PROSITE" id="PS00531">
    <property type="entry name" value="RNASE_T2_2"/>
    <property type="match status" value="1"/>
</dbReference>
<feature type="active site" evidence="7">
    <location>
        <position position="74"/>
    </location>
</feature>
<dbReference type="InterPro" id="IPR033130">
    <property type="entry name" value="RNase_T2_His_AS_2"/>
</dbReference>
<protein>
    <submittedName>
        <fullName evidence="10">Uncharacterized protein</fullName>
    </submittedName>
</protein>
<dbReference type="GO" id="GO:0006401">
    <property type="term" value="P:RNA catabolic process"/>
    <property type="evidence" value="ECO:0007669"/>
    <property type="project" value="TreeGrafter"/>
</dbReference>
<feature type="active site" evidence="7">
    <location>
        <position position="127"/>
    </location>
</feature>
<dbReference type="InterPro" id="IPR018188">
    <property type="entry name" value="RNase_T2_His_AS_1"/>
</dbReference>
<feature type="chain" id="PRO_5031316604" evidence="9">
    <location>
        <begin position="23"/>
        <end position="237"/>
    </location>
</feature>